<organism evidence="7 8">
    <name type="scientific">Rangifer tarandus platyrhynchus</name>
    <name type="common">Svalbard reindeer</name>
    <dbReference type="NCBI Taxonomy" id="3082113"/>
    <lineage>
        <taxon>Eukaryota</taxon>
        <taxon>Metazoa</taxon>
        <taxon>Chordata</taxon>
        <taxon>Craniata</taxon>
        <taxon>Vertebrata</taxon>
        <taxon>Euteleostomi</taxon>
        <taxon>Mammalia</taxon>
        <taxon>Eutheria</taxon>
        <taxon>Laurasiatheria</taxon>
        <taxon>Artiodactyla</taxon>
        <taxon>Ruminantia</taxon>
        <taxon>Pecora</taxon>
        <taxon>Cervidae</taxon>
        <taxon>Odocoileinae</taxon>
        <taxon>Rangifer</taxon>
    </lineage>
</organism>
<sequence>MALKVHQWGPLLLLSKSVAARLKVYKTYNGTNPDAASQAIDYVQRQLHCCGIHNYSDWESTDWFKETKNQSIPLSCCRETASSCNSSLAHPSDLYAEGCEALVVKKLQEIMMHVIWAALAFAAIQLLGMLCACIVLCRSRDPAYELLITGGTYA</sequence>
<name>A0ABN8ZPC6_RANTA</name>
<evidence type="ECO:0008006" key="9">
    <source>
        <dbReference type="Google" id="ProtNLM"/>
    </source>
</evidence>
<dbReference type="PANTHER" id="PTHR19282">
    <property type="entry name" value="TETRASPANIN"/>
    <property type="match status" value="1"/>
</dbReference>
<gene>
    <name evidence="7" type="ORF">MRATA1EN1_LOCUS24717</name>
</gene>
<dbReference type="Gene3D" id="1.10.1450.10">
    <property type="entry name" value="Tetraspanin"/>
    <property type="match status" value="1"/>
</dbReference>
<keyword evidence="8" id="KW-1185">Reference proteome</keyword>
<evidence type="ECO:0000313" key="7">
    <source>
        <dbReference type="EMBL" id="CAI9175755.1"/>
    </source>
</evidence>
<evidence type="ECO:0000256" key="6">
    <source>
        <dbReference type="SAM" id="SignalP"/>
    </source>
</evidence>
<evidence type="ECO:0000313" key="8">
    <source>
        <dbReference type="Proteomes" id="UP001176941"/>
    </source>
</evidence>
<keyword evidence="4 5" id="KW-0472">Membrane</keyword>
<evidence type="ECO:0000256" key="1">
    <source>
        <dbReference type="ARBA" id="ARBA00004141"/>
    </source>
</evidence>
<dbReference type="CDD" id="cd03163">
    <property type="entry name" value="TM4SF8_like_LEL"/>
    <property type="match status" value="1"/>
</dbReference>
<evidence type="ECO:0000256" key="5">
    <source>
        <dbReference type="SAM" id="Phobius"/>
    </source>
</evidence>
<dbReference type="Proteomes" id="UP001176941">
    <property type="component" value="Chromosome 5"/>
</dbReference>
<evidence type="ECO:0000256" key="4">
    <source>
        <dbReference type="ARBA" id="ARBA00023136"/>
    </source>
</evidence>
<protein>
    <recommendedName>
        <fullName evidence="9">Tetraspanin 3</fullName>
    </recommendedName>
</protein>
<evidence type="ECO:0000256" key="2">
    <source>
        <dbReference type="ARBA" id="ARBA00022692"/>
    </source>
</evidence>
<dbReference type="SUPFAM" id="SSF48652">
    <property type="entry name" value="Tetraspanin"/>
    <property type="match status" value="1"/>
</dbReference>
<comment type="subcellular location">
    <subcellularLocation>
        <location evidence="1">Membrane</location>
        <topology evidence="1">Multi-pass membrane protein</topology>
    </subcellularLocation>
</comment>
<accession>A0ABN8ZPC6</accession>
<dbReference type="EMBL" id="OX459941">
    <property type="protein sequence ID" value="CAI9175755.1"/>
    <property type="molecule type" value="Genomic_DNA"/>
</dbReference>
<feature type="signal peptide" evidence="6">
    <location>
        <begin position="1"/>
        <end position="20"/>
    </location>
</feature>
<feature type="transmembrane region" description="Helical" evidence="5">
    <location>
        <begin position="114"/>
        <end position="137"/>
    </location>
</feature>
<dbReference type="InterPro" id="IPR008952">
    <property type="entry name" value="Tetraspanin_EC2_sf"/>
</dbReference>
<dbReference type="Pfam" id="PF00335">
    <property type="entry name" value="Tetraspanin"/>
    <property type="match status" value="1"/>
</dbReference>
<keyword evidence="3 5" id="KW-1133">Transmembrane helix</keyword>
<evidence type="ECO:0000256" key="3">
    <source>
        <dbReference type="ARBA" id="ARBA00022989"/>
    </source>
</evidence>
<dbReference type="PANTHER" id="PTHR19282:SF48">
    <property type="entry name" value="TETRASPANIN-3"/>
    <property type="match status" value="1"/>
</dbReference>
<keyword evidence="6" id="KW-0732">Signal</keyword>
<proteinExistence type="predicted"/>
<feature type="chain" id="PRO_5047396404" description="Tetraspanin 3" evidence="6">
    <location>
        <begin position="21"/>
        <end position="154"/>
    </location>
</feature>
<dbReference type="InterPro" id="IPR018499">
    <property type="entry name" value="Tetraspanin/Peripherin"/>
</dbReference>
<keyword evidence="2 5" id="KW-0812">Transmembrane</keyword>
<reference evidence="7" key="1">
    <citation type="submission" date="2023-04" db="EMBL/GenBank/DDBJ databases">
        <authorList>
            <consortium name="ELIXIR-Norway"/>
        </authorList>
    </citation>
    <scope>NUCLEOTIDE SEQUENCE [LARGE SCALE GENOMIC DNA]</scope>
</reference>